<feature type="region of interest" description="Disordered" evidence="1">
    <location>
        <begin position="1"/>
        <end position="49"/>
    </location>
</feature>
<dbReference type="STRING" id="1095776.SAMN04515672_1659"/>
<dbReference type="EMBL" id="FNFE01000002">
    <property type="protein sequence ID" value="SDJ86931.1"/>
    <property type="molecule type" value="Genomic_DNA"/>
</dbReference>
<protein>
    <submittedName>
        <fullName evidence="3">Molybdenum cofactor cytidylyltransferase</fullName>
    </submittedName>
</protein>
<dbReference type="InterPro" id="IPR029044">
    <property type="entry name" value="Nucleotide-diphossugar_trans"/>
</dbReference>
<dbReference type="RefSeq" id="WP_090304409.1">
    <property type="nucleotide sequence ID" value="NZ_FNFE01000002.1"/>
</dbReference>
<name>A0A1G8X917_9EURY</name>
<gene>
    <name evidence="3" type="ORF">SAMN04515672_1659</name>
</gene>
<reference evidence="4" key="1">
    <citation type="submission" date="2016-10" db="EMBL/GenBank/DDBJ databases">
        <authorList>
            <person name="Varghese N."/>
            <person name="Submissions S."/>
        </authorList>
    </citation>
    <scope>NUCLEOTIDE SEQUENCE [LARGE SCALE GENOMIC DNA]</scope>
    <source>
        <strain evidence="4">B4,CECT 8067,JCM 17497</strain>
    </source>
</reference>
<evidence type="ECO:0000313" key="3">
    <source>
        <dbReference type="EMBL" id="SDJ86931.1"/>
    </source>
</evidence>
<keyword evidence="4" id="KW-1185">Reference proteome</keyword>
<dbReference type="PANTHER" id="PTHR43777">
    <property type="entry name" value="MOLYBDENUM COFACTOR CYTIDYLYLTRANSFERASE"/>
    <property type="match status" value="1"/>
</dbReference>
<proteinExistence type="predicted"/>
<sequence>MTKMTESTPDAERESPSSENLPVVDVDQRSRPLEQELDRDDGDGRSRDQPAVAGVLLAGGTSSRFGSENKLLATIDGETIVRRAARTLLESDVDPVVAVLGHEADRVRAALEGLPIETVVNEAYDTGQASSLRTGIRAIRDREEKCEAAVVALGDMPFVAPTTVNALLTAYAENAGDAIAPAFESVRGNPVLFDERFFDALGDVDGDIGGREILLGSDASVLVAVDDPGVRRDVDHPNDL</sequence>
<dbReference type="Gene3D" id="3.90.550.10">
    <property type="entry name" value="Spore Coat Polysaccharide Biosynthesis Protein SpsA, Chain A"/>
    <property type="match status" value="1"/>
</dbReference>
<dbReference type="InterPro" id="IPR025877">
    <property type="entry name" value="MobA-like_NTP_Trfase"/>
</dbReference>
<accession>A0A1G8X917</accession>
<dbReference type="Pfam" id="PF12804">
    <property type="entry name" value="NTP_transf_3"/>
    <property type="match status" value="1"/>
</dbReference>
<feature type="domain" description="MobA-like NTP transferase" evidence="2">
    <location>
        <begin position="54"/>
        <end position="214"/>
    </location>
</feature>
<dbReference type="CDD" id="cd04182">
    <property type="entry name" value="GT_2_like_f"/>
    <property type="match status" value="1"/>
</dbReference>
<dbReference type="GO" id="GO:0016779">
    <property type="term" value="F:nucleotidyltransferase activity"/>
    <property type="evidence" value="ECO:0007669"/>
    <property type="project" value="UniProtKB-KW"/>
</dbReference>
<dbReference type="Proteomes" id="UP000198882">
    <property type="component" value="Unassembled WGS sequence"/>
</dbReference>
<evidence type="ECO:0000313" key="4">
    <source>
        <dbReference type="Proteomes" id="UP000198882"/>
    </source>
</evidence>
<dbReference type="SUPFAM" id="SSF53448">
    <property type="entry name" value="Nucleotide-diphospho-sugar transferases"/>
    <property type="match status" value="1"/>
</dbReference>
<evidence type="ECO:0000259" key="2">
    <source>
        <dbReference type="Pfam" id="PF12804"/>
    </source>
</evidence>
<keyword evidence="3" id="KW-0548">Nucleotidyltransferase</keyword>
<evidence type="ECO:0000256" key="1">
    <source>
        <dbReference type="SAM" id="MobiDB-lite"/>
    </source>
</evidence>
<dbReference type="OrthoDB" id="28434at2157"/>
<dbReference type="PANTHER" id="PTHR43777:SF1">
    <property type="entry name" value="MOLYBDENUM COFACTOR CYTIDYLYLTRANSFERASE"/>
    <property type="match status" value="1"/>
</dbReference>
<keyword evidence="3" id="KW-0808">Transferase</keyword>
<dbReference type="AlphaFoldDB" id="A0A1G8X917"/>
<organism evidence="3 4">
    <name type="scientific">Natronorubrum texcoconense</name>
    <dbReference type="NCBI Taxonomy" id="1095776"/>
    <lineage>
        <taxon>Archaea</taxon>
        <taxon>Methanobacteriati</taxon>
        <taxon>Methanobacteriota</taxon>
        <taxon>Stenosarchaea group</taxon>
        <taxon>Halobacteria</taxon>
        <taxon>Halobacteriales</taxon>
        <taxon>Natrialbaceae</taxon>
        <taxon>Natronorubrum</taxon>
    </lineage>
</organism>
<feature type="compositionally biased region" description="Basic and acidic residues" evidence="1">
    <location>
        <begin position="26"/>
        <end position="48"/>
    </location>
</feature>